<proteinExistence type="inferred from homology"/>
<reference evidence="3 4" key="1">
    <citation type="submission" date="2019-10" db="EMBL/GenBank/DDBJ databases">
        <title>Taxonomy of Antarctic Massilia spp.: description of Massilia rubra sp. nov., Massilia aquatica sp. nov., Massilia mucilaginosa sp. nov., Massilia frigida sp. nov. isolated from streams, lakes and regoliths.</title>
        <authorList>
            <person name="Holochova P."/>
            <person name="Sedlacek I."/>
            <person name="Kralova S."/>
            <person name="Maslanova I."/>
            <person name="Busse H.-J."/>
            <person name="Stankova E."/>
            <person name="Vrbovska V."/>
            <person name="Kovarovic V."/>
            <person name="Bartak M."/>
            <person name="Svec P."/>
            <person name="Pantucek R."/>
        </authorList>
    </citation>
    <scope>NUCLEOTIDE SEQUENCE [LARGE SCALE GENOMIC DNA]</scope>
    <source>
        <strain evidence="3 4">CCM 8694</strain>
    </source>
</reference>
<gene>
    <name evidence="3" type="ORF">F1735_30775</name>
</gene>
<dbReference type="RefSeq" id="WP_167240507.1">
    <property type="nucleotide sequence ID" value="NZ_WHJF01000151.1"/>
</dbReference>
<dbReference type="PANTHER" id="PTHR33755:SF6">
    <property type="entry name" value="PLASMID STABILIZATION SYSTEM PROTEIN"/>
    <property type="match status" value="1"/>
</dbReference>
<evidence type="ECO:0000313" key="3">
    <source>
        <dbReference type="EMBL" id="NHZ66626.1"/>
    </source>
</evidence>
<dbReference type="EMBL" id="WHJF01000151">
    <property type="protein sequence ID" value="NHZ66626.1"/>
    <property type="molecule type" value="Genomic_DNA"/>
</dbReference>
<dbReference type="Gene3D" id="3.30.2310.20">
    <property type="entry name" value="RelE-like"/>
    <property type="match status" value="1"/>
</dbReference>
<name>A0ABX0MVV8_9BURK</name>
<dbReference type="InterPro" id="IPR051803">
    <property type="entry name" value="TA_system_RelE-like_toxin"/>
</dbReference>
<keyword evidence="2" id="KW-1277">Toxin-antitoxin system</keyword>
<evidence type="ECO:0000256" key="1">
    <source>
        <dbReference type="ARBA" id="ARBA00006226"/>
    </source>
</evidence>
<comment type="similarity">
    <text evidence="1">Belongs to the RelE toxin family.</text>
</comment>
<dbReference type="NCBIfam" id="TIGR02385">
    <property type="entry name" value="RelE_StbE"/>
    <property type="match status" value="1"/>
</dbReference>
<evidence type="ECO:0000256" key="2">
    <source>
        <dbReference type="ARBA" id="ARBA00022649"/>
    </source>
</evidence>
<protein>
    <submittedName>
        <fullName evidence="3">Type II toxin-antitoxin system mRNA interferase toxin, RelE/StbE family</fullName>
    </submittedName>
</protein>
<dbReference type="Pfam" id="PF05016">
    <property type="entry name" value="ParE_toxin"/>
    <property type="match status" value="1"/>
</dbReference>
<sequence length="93" mass="10279">MAVKWTKKALANLAAIVDYIGQDNPDRGDSFALEIQAKVQNLAGFPGMGRPGRVMGTRELVVHENYVIPYRMTGGVVVILSVRHAAKRWPGRF</sequence>
<dbReference type="InterPro" id="IPR007712">
    <property type="entry name" value="RelE/ParE_toxin"/>
</dbReference>
<dbReference type="PANTHER" id="PTHR33755">
    <property type="entry name" value="TOXIN PARE1-RELATED"/>
    <property type="match status" value="1"/>
</dbReference>
<comment type="caution">
    <text evidence="3">The sequence shown here is derived from an EMBL/GenBank/DDBJ whole genome shotgun (WGS) entry which is preliminary data.</text>
</comment>
<evidence type="ECO:0000313" key="4">
    <source>
        <dbReference type="Proteomes" id="UP000610594"/>
    </source>
</evidence>
<organism evidence="3 4">
    <name type="scientific">Massilia genomosp. 1</name>
    <dbReference type="NCBI Taxonomy" id="2609280"/>
    <lineage>
        <taxon>Bacteria</taxon>
        <taxon>Pseudomonadati</taxon>
        <taxon>Pseudomonadota</taxon>
        <taxon>Betaproteobacteria</taxon>
        <taxon>Burkholderiales</taxon>
        <taxon>Oxalobacteraceae</taxon>
        <taxon>Telluria group</taxon>
        <taxon>Massilia</taxon>
    </lineage>
</organism>
<dbReference type="Proteomes" id="UP000610594">
    <property type="component" value="Unassembled WGS sequence"/>
</dbReference>
<dbReference type="InterPro" id="IPR035093">
    <property type="entry name" value="RelE/ParE_toxin_dom_sf"/>
</dbReference>
<keyword evidence="4" id="KW-1185">Reference proteome</keyword>
<accession>A0ABX0MVV8</accession>